<organism evidence="2 3">
    <name type="scientific">Catellatospora aurea</name>
    <dbReference type="NCBI Taxonomy" id="1337874"/>
    <lineage>
        <taxon>Bacteria</taxon>
        <taxon>Bacillati</taxon>
        <taxon>Actinomycetota</taxon>
        <taxon>Actinomycetes</taxon>
        <taxon>Micromonosporales</taxon>
        <taxon>Micromonosporaceae</taxon>
        <taxon>Catellatospora</taxon>
    </lineage>
</organism>
<name>A0ABW2GUA3_9ACTN</name>
<feature type="transmembrane region" description="Helical" evidence="1">
    <location>
        <begin position="69"/>
        <end position="92"/>
    </location>
</feature>
<feature type="transmembrane region" description="Helical" evidence="1">
    <location>
        <begin position="14"/>
        <end position="36"/>
    </location>
</feature>
<dbReference type="Proteomes" id="UP001596392">
    <property type="component" value="Unassembled WGS sequence"/>
</dbReference>
<accession>A0ABW2GUA3</accession>
<comment type="caution">
    <text evidence="2">The sequence shown here is derived from an EMBL/GenBank/DDBJ whole genome shotgun (WGS) entry which is preliminary data.</text>
</comment>
<proteinExistence type="predicted"/>
<feature type="transmembrane region" description="Helical" evidence="1">
    <location>
        <begin position="104"/>
        <end position="123"/>
    </location>
</feature>
<sequence>MDESRRKESGRADVVYVLLLVQVGAGLLAMLGELLFMGGSPLYALAPVTKAAVTLVFAALVVRGRRGALIGVVALQLLTLAGFGLSVVAGALPQLDFTPTLTGLLTGVALPVAVTVTCVRLLIEPEPEPAPPAVAR</sequence>
<keyword evidence="3" id="KW-1185">Reference proteome</keyword>
<reference evidence="3" key="1">
    <citation type="journal article" date="2019" name="Int. J. Syst. Evol. Microbiol.">
        <title>The Global Catalogue of Microorganisms (GCM) 10K type strain sequencing project: providing services to taxonomists for standard genome sequencing and annotation.</title>
        <authorList>
            <consortium name="The Broad Institute Genomics Platform"/>
            <consortium name="The Broad Institute Genome Sequencing Center for Infectious Disease"/>
            <person name="Wu L."/>
            <person name="Ma J."/>
        </authorList>
    </citation>
    <scope>NUCLEOTIDE SEQUENCE [LARGE SCALE GENOMIC DNA]</scope>
    <source>
        <strain evidence="3">CGMCC 1.9106</strain>
    </source>
</reference>
<evidence type="ECO:0000313" key="2">
    <source>
        <dbReference type="EMBL" id="MFC7243221.1"/>
    </source>
</evidence>
<keyword evidence="1" id="KW-1133">Transmembrane helix</keyword>
<feature type="transmembrane region" description="Helical" evidence="1">
    <location>
        <begin position="42"/>
        <end position="62"/>
    </location>
</feature>
<evidence type="ECO:0000313" key="3">
    <source>
        <dbReference type="Proteomes" id="UP001596392"/>
    </source>
</evidence>
<evidence type="ECO:0000256" key="1">
    <source>
        <dbReference type="SAM" id="Phobius"/>
    </source>
</evidence>
<dbReference type="EMBL" id="JBHTAC010000010">
    <property type="protein sequence ID" value="MFC7243221.1"/>
    <property type="molecule type" value="Genomic_DNA"/>
</dbReference>
<dbReference type="RefSeq" id="WP_376806461.1">
    <property type="nucleotide sequence ID" value="NZ_JBHTAC010000010.1"/>
</dbReference>
<keyword evidence="1" id="KW-0472">Membrane</keyword>
<keyword evidence="1" id="KW-0812">Transmembrane</keyword>
<gene>
    <name evidence="2" type="ORF">ACFQO7_12110</name>
</gene>
<protein>
    <submittedName>
        <fullName evidence="2">Uncharacterized protein</fullName>
    </submittedName>
</protein>